<dbReference type="Gene3D" id="1.10.1240.10">
    <property type="entry name" value="Methionine synthase domain"/>
    <property type="match status" value="1"/>
</dbReference>
<evidence type="ECO:0000259" key="2">
    <source>
        <dbReference type="PROSITE" id="PS51332"/>
    </source>
</evidence>
<accession>A0ABS9Q334</accession>
<sequence>MPDRLPPPIALGDVARRGPQRGQAVLTDASAHVDAVLTAVAALDPVALGSALDDAFAAGSVEHVIQLVLMPLLREIGDQWESGRLGVAHEHLASGVLARRLSALALEVEPGTRHTAVLACPPGERHDLVLSCFALLLQREGWRVLLLGADTPTAAIAVTCRQSSADLLVLAGSRPSVFTSRSASMRRLCAQYRTALGGGGARPEVARELGAALLPPDPVQAVDVAARLVREPGPGPASMDVADDSFAGAS</sequence>
<gene>
    <name evidence="3" type="ORF">MHL29_10395</name>
</gene>
<dbReference type="PROSITE" id="PS51332">
    <property type="entry name" value="B12_BINDING"/>
    <property type="match status" value="1"/>
</dbReference>
<proteinExistence type="predicted"/>
<evidence type="ECO:0000256" key="1">
    <source>
        <dbReference type="SAM" id="MobiDB-lite"/>
    </source>
</evidence>
<dbReference type="InterPro" id="IPR006158">
    <property type="entry name" value="Cobalamin-bd"/>
</dbReference>
<dbReference type="Pfam" id="PF02607">
    <property type="entry name" value="B12-binding_2"/>
    <property type="match status" value="1"/>
</dbReference>
<dbReference type="SUPFAM" id="SSF52242">
    <property type="entry name" value="Cobalamin (vitamin B12)-binding domain"/>
    <property type="match status" value="1"/>
</dbReference>
<dbReference type="Gene3D" id="3.40.50.280">
    <property type="entry name" value="Cobalamin-binding domain"/>
    <property type="match status" value="1"/>
</dbReference>
<dbReference type="InterPro" id="IPR036594">
    <property type="entry name" value="Meth_synthase_dom"/>
</dbReference>
<dbReference type="RefSeq" id="WP_239264454.1">
    <property type="nucleotide sequence ID" value="NZ_JAKRCV010000031.1"/>
</dbReference>
<evidence type="ECO:0000313" key="3">
    <source>
        <dbReference type="EMBL" id="MCG7322293.1"/>
    </source>
</evidence>
<comment type="caution">
    <text evidence="3">The sequence shown here is derived from an EMBL/GenBank/DDBJ whole genome shotgun (WGS) entry which is preliminary data.</text>
</comment>
<protein>
    <submittedName>
        <fullName evidence="3">B12-binding domain-containing protein</fullName>
    </submittedName>
</protein>
<dbReference type="InterPro" id="IPR036724">
    <property type="entry name" value="Cobalamin-bd_sf"/>
</dbReference>
<keyword evidence="4" id="KW-1185">Reference proteome</keyword>
<feature type="domain" description="B12-binding" evidence="2">
    <location>
        <begin position="113"/>
        <end position="235"/>
    </location>
</feature>
<evidence type="ECO:0000313" key="4">
    <source>
        <dbReference type="Proteomes" id="UP001521931"/>
    </source>
</evidence>
<dbReference type="EMBL" id="JAKRCV010000031">
    <property type="protein sequence ID" value="MCG7322293.1"/>
    <property type="molecule type" value="Genomic_DNA"/>
</dbReference>
<name>A0ABS9Q334_9MICO</name>
<dbReference type="Proteomes" id="UP001521931">
    <property type="component" value="Unassembled WGS sequence"/>
</dbReference>
<organism evidence="3 4">
    <name type="scientific">Arsenicicoccus bolidensis</name>
    <dbReference type="NCBI Taxonomy" id="229480"/>
    <lineage>
        <taxon>Bacteria</taxon>
        <taxon>Bacillati</taxon>
        <taxon>Actinomycetota</taxon>
        <taxon>Actinomycetes</taxon>
        <taxon>Micrococcales</taxon>
        <taxon>Intrasporangiaceae</taxon>
        <taxon>Arsenicicoccus</taxon>
    </lineage>
</organism>
<dbReference type="InterPro" id="IPR003759">
    <property type="entry name" value="Cbl-bd_cap"/>
</dbReference>
<reference evidence="3 4" key="1">
    <citation type="submission" date="2022-02" db="EMBL/GenBank/DDBJ databases">
        <title>Uncovering new skin microbiome diversity through culturing and metagenomics.</title>
        <authorList>
            <person name="Conlan S."/>
            <person name="Deming C."/>
            <person name="Nisc Comparative Sequencing Program N."/>
            <person name="Segre J.A."/>
        </authorList>
    </citation>
    <scope>NUCLEOTIDE SEQUENCE [LARGE SCALE GENOMIC DNA]</scope>
    <source>
        <strain evidence="3 4">ACRQZ</strain>
    </source>
</reference>
<feature type="region of interest" description="Disordered" evidence="1">
    <location>
        <begin position="231"/>
        <end position="250"/>
    </location>
</feature>